<feature type="region of interest" description="Disordered" evidence="1">
    <location>
        <begin position="128"/>
        <end position="147"/>
    </location>
</feature>
<protein>
    <submittedName>
        <fullName evidence="2">Uncharacterized protein</fullName>
    </submittedName>
</protein>
<gene>
    <name evidence="2" type="ORF">BGZ96_004619</name>
</gene>
<keyword evidence="3" id="KW-1185">Reference proteome</keyword>
<evidence type="ECO:0000313" key="3">
    <source>
        <dbReference type="Proteomes" id="UP001194696"/>
    </source>
</evidence>
<comment type="caution">
    <text evidence="2">The sequence shown here is derived from an EMBL/GenBank/DDBJ whole genome shotgun (WGS) entry which is preliminary data.</text>
</comment>
<sequence length="240" mass="26839">MQQLMLQMQQQALDRLAVIQGRVQALLTATYELHEYPIPRLFVILPKDSSASDSRPKEFFRKYGKYMLTLLEMIKFGVTMAGCTVPALAAVSASGAFDMLKNSLDTVSESAVNQSIEYLQKLSSEELEGHAPARDNHTGSRTGQKSVEGADLRHLEAFIKSKDEHRELGNLYRIISQDGNVKWVCIGHYHSAYKEQDQKAFMTAVELNGGRYDPYLGKVSVKLGSKILAAEFYDTLAKAR</sequence>
<accession>A0ABQ7JI41</accession>
<evidence type="ECO:0000313" key="2">
    <source>
        <dbReference type="EMBL" id="KAG0273872.1"/>
    </source>
</evidence>
<reference evidence="2 3" key="1">
    <citation type="journal article" date="2020" name="Fungal Divers.">
        <title>Resolving the Mortierellaceae phylogeny through synthesis of multi-gene phylogenetics and phylogenomics.</title>
        <authorList>
            <person name="Vandepol N."/>
            <person name="Liber J."/>
            <person name="Desiro A."/>
            <person name="Na H."/>
            <person name="Kennedy M."/>
            <person name="Barry K."/>
            <person name="Grigoriev I.V."/>
            <person name="Miller A.N."/>
            <person name="O'Donnell K."/>
            <person name="Stajich J.E."/>
            <person name="Bonito G."/>
        </authorList>
    </citation>
    <scope>NUCLEOTIDE SEQUENCE [LARGE SCALE GENOMIC DNA]</scope>
    <source>
        <strain evidence="2 3">AD045</strain>
    </source>
</reference>
<proteinExistence type="predicted"/>
<evidence type="ECO:0000256" key="1">
    <source>
        <dbReference type="SAM" id="MobiDB-lite"/>
    </source>
</evidence>
<feature type="compositionally biased region" description="Basic and acidic residues" evidence="1">
    <location>
        <begin position="128"/>
        <end position="138"/>
    </location>
</feature>
<organism evidence="2 3">
    <name type="scientific">Linnemannia gamsii</name>
    <dbReference type="NCBI Taxonomy" id="64522"/>
    <lineage>
        <taxon>Eukaryota</taxon>
        <taxon>Fungi</taxon>
        <taxon>Fungi incertae sedis</taxon>
        <taxon>Mucoromycota</taxon>
        <taxon>Mortierellomycotina</taxon>
        <taxon>Mortierellomycetes</taxon>
        <taxon>Mortierellales</taxon>
        <taxon>Mortierellaceae</taxon>
        <taxon>Linnemannia</taxon>
    </lineage>
</organism>
<dbReference type="EMBL" id="JAAAIM010002147">
    <property type="protein sequence ID" value="KAG0273872.1"/>
    <property type="molecule type" value="Genomic_DNA"/>
</dbReference>
<name>A0ABQ7JI41_9FUNG</name>
<dbReference type="Proteomes" id="UP001194696">
    <property type="component" value="Unassembled WGS sequence"/>
</dbReference>
<feature type="non-terminal residue" evidence="2">
    <location>
        <position position="240"/>
    </location>
</feature>